<reference evidence="2" key="1">
    <citation type="journal article" date="2014" name="FEMS Microbiol. Lett.">
        <title>Draft Genomic DNA Sequence of the Facultatively Methylotrophic Bacterium Acidomonas methanolica type strain MB58.</title>
        <authorList>
            <person name="Higashiura N."/>
            <person name="Hadano H."/>
            <person name="Hirakawa H."/>
            <person name="Matsutani M."/>
            <person name="Takabe S."/>
            <person name="Matsushita K."/>
            <person name="Azuma Y."/>
        </authorList>
    </citation>
    <scope>NUCLEOTIDE SEQUENCE [LARGE SCALE GENOMIC DNA]</scope>
    <source>
        <strain evidence="2">MB58</strain>
    </source>
</reference>
<gene>
    <name evidence="1" type="ORF">Amme_122_006</name>
</gene>
<sequence>MDMTIEDRIRRSLSTPLTSDDTIDPARELQDVLTSVGLDTGDSGGTVTFIGKDPIISSPWPLATMAGVSLMAKAVAFASIWKARTGEGQDLSVDLRTVLHRLCPFYDRKWELLNGYPPGAPSDPVNPFLPSYMYQTRDERWIQLLNIYPTTKSQALALLGCNDSVTAVAAAVRKHDGLALEERFNEAGLQATLVRTADEFLATEQFSYLKDMPLVEITKIGDSDPVPFKPSPRTPLDGIRATGVGHVIAGAGLGRALAHHAADVLNIWTPGDFEVDLVYYSANVGMRSSMLDLKAAEGMSRFRELIRGADIFFSNRRPGYLARHNLTAEQLAEINPGLIHVDMSLYGWKGPWADRIGFDQNAGGVSGVFTHEGTPERPKLTEIFVVNDFAMSWISSVAVAAALRRRAVEGGSYRIRISLARLSLWLLHMGIFDKSYAAAMAGTAGGHEYFDPELFQAETPCGHYQGVTDQVTMSRTPGFYATPLVPRGASRPEWLSP</sequence>
<dbReference type="PANTHER" id="PTHR48229">
    <property type="entry name" value="CAIB/BAIF FAMILY ENZYME (AFU_ORTHOLOGUE AFUA_1G05360)-RELATED"/>
    <property type="match status" value="1"/>
</dbReference>
<protein>
    <submittedName>
        <fullName evidence="1">L-carnitine dehydratase/bile acid-inducible protein F</fullName>
    </submittedName>
</protein>
<dbReference type="Gene3D" id="3.30.1540.10">
    <property type="entry name" value="formyl-coa transferase, domain 3"/>
    <property type="match status" value="1"/>
</dbReference>
<name>A0A023D857_ACIMT</name>
<dbReference type="AlphaFoldDB" id="A0A023D857"/>
<dbReference type="InterPro" id="IPR003673">
    <property type="entry name" value="CoA-Trfase_fam_III"/>
</dbReference>
<evidence type="ECO:0000313" key="2">
    <source>
        <dbReference type="Proteomes" id="UP000019760"/>
    </source>
</evidence>
<reference evidence="1 2" key="2">
    <citation type="journal article" date="2014" name="FEMS Microbiol. Lett.">
        <title>Draft genomic DNA sequence of the facultatively methylotrophic bacterium Acidomonas methanolica type strain MB58.</title>
        <authorList>
            <person name="Higashiura N."/>
            <person name="Hadano H."/>
            <person name="Hirakawa H."/>
            <person name="Matsutani M."/>
            <person name="Takabe S."/>
            <person name="Matsushita K."/>
            <person name="Azuma Y."/>
        </authorList>
    </citation>
    <scope>NUCLEOTIDE SEQUENCE [LARGE SCALE GENOMIC DNA]</scope>
    <source>
        <strain evidence="1 2">MB58</strain>
    </source>
</reference>
<dbReference type="Pfam" id="PF02515">
    <property type="entry name" value="CoA_transf_3"/>
    <property type="match status" value="1"/>
</dbReference>
<dbReference type="InterPro" id="IPR023606">
    <property type="entry name" value="CoA-Trfase_III_dom_1_sf"/>
</dbReference>
<dbReference type="Proteomes" id="UP000019760">
    <property type="component" value="Unassembled WGS sequence"/>
</dbReference>
<proteinExistence type="predicted"/>
<organism evidence="1 2">
    <name type="scientific">Acidomonas methanolica NBRC 104435</name>
    <dbReference type="NCBI Taxonomy" id="1231351"/>
    <lineage>
        <taxon>Bacteria</taxon>
        <taxon>Pseudomonadati</taxon>
        <taxon>Pseudomonadota</taxon>
        <taxon>Alphaproteobacteria</taxon>
        <taxon>Acetobacterales</taxon>
        <taxon>Acetobacteraceae</taxon>
        <taxon>Acidomonas</taxon>
    </lineage>
</organism>
<dbReference type="Gene3D" id="3.40.50.10540">
    <property type="entry name" value="Crotonobetainyl-coa:carnitine coa-transferase, domain 1"/>
    <property type="match status" value="2"/>
</dbReference>
<dbReference type="InterPro" id="IPR052985">
    <property type="entry name" value="CoA-trans_III_biosynth/detox"/>
</dbReference>
<dbReference type="PANTHER" id="PTHR48229:SF1">
    <property type="entry name" value="ALPHA METHYLACYL-COA RACEMASE-RELATED"/>
    <property type="match status" value="1"/>
</dbReference>
<dbReference type="SUPFAM" id="SSF89796">
    <property type="entry name" value="CoA-transferase family III (CaiB/BaiF)"/>
    <property type="match status" value="2"/>
</dbReference>
<accession>A0A023D857</accession>
<dbReference type="GO" id="GO:0003824">
    <property type="term" value="F:catalytic activity"/>
    <property type="evidence" value="ECO:0007669"/>
    <property type="project" value="InterPro"/>
</dbReference>
<keyword evidence="2" id="KW-1185">Reference proteome</keyword>
<comment type="caution">
    <text evidence="1">The sequence shown here is derived from an EMBL/GenBank/DDBJ whole genome shotgun (WGS) entry which is preliminary data.</text>
</comment>
<evidence type="ECO:0000313" key="1">
    <source>
        <dbReference type="EMBL" id="GAJ30347.1"/>
    </source>
</evidence>
<dbReference type="RefSeq" id="WP_204366703.1">
    <property type="nucleotide sequence ID" value="NZ_BAND01000121.1"/>
</dbReference>
<dbReference type="InterPro" id="IPR044855">
    <property type="entry name" value="CoA-Trfase_III_dom3_sf"/>
</dbReference>
<dbReference type="EMBL" id="BAND01000121">
    <property type="protein sequence ID" value="GAJ30347.1"/>
    <property type="molecule type" value="Genomic_DNA"/>
</dbReference>